<dbReference type="InterPro" id="IPR015943">
    <property type="entry name" value="WD40/YVTN_repeat-like_dom_sf"/>
</dbReference>
<sequence>MASSSNSLELTLENRPSTATWCPASSSCSNLLAIGHDTGITVYKATELANGDLSTKDLVKLYTIHIGLPVLQLAFSGNCICSENELEVKPHQDTKMEELSENSKPNEYTLCFACACQDNTVRLIVARNDSIITQHVLGGKSGHHSFVNAIDIVDVYSADNKLAEQVIASVGDDNTLIIWRLTDNGPVLAGYPLSSPGTSVEFHPVNPNHLLVGEKSGNIRVFDWTNPPNNTDGTMDQDVSDHLTSTTPWLYTLNVSLVVHSYRNATLASTLANAHWVGSGGTSILVVCKSGAWLRWDLFAKAQGNYDMEEDEGYPQPRTLLPDHQGASLFPTICGACPHPRYLDYFLTASSQCPGTIQLINVAEKGSNSNPLQLDGLIVDMDWHKSGKYVAVITDSSLYITKVMG</sequence>
<dbReference type="Gene3D" id="2.130.10.10">
    <property type="entry name" value="YVTN repeat-like/Quinoprotein amine dehydrogenase"/>
    <property type="match status" value="1"/>
</dbReference>
<dbReference type="InterPro" id="IPR001680">
    <property type="entry name" value="WD40_rpt"/>
</dbReference>
<accession>A0AAE9WBI0</accession>
<dbReference type="GeneID" id="80877087"/>
<evidence type="ECO:0000313" key="1">
    <source>
        <dbReference type="EMBL" id="WBW73297.1"/>
    </source>
</evidence>
<dbReference type="GO" id="GO:0031080">
    <property type="term" value="C:nuclear pore outer ring"/>
    <property type="evidence" value="ECO:0007669"/>
    <property type="project" value="InterPro"/>
</dbReference>
<reference evidence="1 2" key="1">
    <citation type="journal article" date="2023" name="G3 (Bethesda)">
        <title>A high-quality reference genome for the fission yeast Schizosaccharomyces osmophilus.</title>
        <authorList>
            <person name="Jia G.S."/>
            <person name="Zhang W.C."/>
            <person name="Liang Y."/>
            <person name="Liu X.H."/>
            <person name="Rhind N."/>
            <person name="Pidoux A."/>
            <person name="Brysch-Herzberg M."/>
            <person name="Du L.L."/>
        </authorList>
    </citation>
    <scope>NUCLEOTIDE SEQUENCE [LARGE SCALE GENOMIC DNA]</scope>
    <source>
        <strain evidence="1 2">CBS 15793</strain>
    </source>
</reference>
<organism evidence="1 2">
    <name type="scientific">Schizosaccharomyces osmophilus</name>
    <dbReference type="NCBI Taxonomy" id="2545709"/>
    <lineage>
        <taxon>Eukaryota</taxon>
        <taxon>Fungi</taxon>
        <taxon>Dikarya</taxon>
        <taxon>Ascomycota</taxon>
        <taxon>Taphrinomycotina</taxon>
        <taxon>Schizosaccharomycetes</taxon>
        <taxon>Schizosaccharomycetales</taxon>
        <taxon>Schizosaccharomycetaceae</taxon>
        <taxon>Schizosaccharomyces</taxon>
    </lineage>
</organism>
<evidence type="ECO:0000313" key="2">
    <source>
        <dbReference type="Proteomes" id="UP001212411"/>
    </source>
</evidence>
<proteinExistence type="predicted"/>
<dbReference type="RefSeq" id="XP_056037540.1">
    <property type="nucleotide sequence ID" value="XM_056182398.1"/>
</dbReference>
<dbReference type="EMBL" id="CP115612">
    <property type="protein sequence ID" value="WBW73297.1"/>
    <property type="molecule type" value="Genomic_DNA"/>
</dbReference>
<dbReference type="KEGG" id="som:SOMG_03609"/>
<protein>
    <submittedName>
        <fullName evidence="1">Nucleoporin, WD repeat Nup37</fullName>
    </submittedName>
</protein>
<dbReference type="SMART" id="SM00320">
    <property type="entry name" value="WD40"/>
    <property type="match status" value="4"/>
</dbReference>
<gene>
    <name evidence="1" type="primary">nup37</name>
    <name evidence="1" type="ORF">SOMG_03609</name>
</gene>
<dbReference type="PANTHER" id="PTHR22806">
    <property type="entry name" value="NUCLEOPORIN NUP37 P37 -RELATED"/>
    <property type="match status" value="1"/>
</dbReference>
<dbReference type="InterPro" id="IPR037626">
    <property type="entry name" value="NUP37"/>
</dbReference>
<dbReference type="InterPro" id="IPR036322">
    <property type="entry name" value="WD40_repeat_dom_sf"/>
</dbReference>
<dbReference type="Pfam" id="PF00400">
    <property type="entry name" value="WD40"/>
    <property type="match status" value="1"/>
</dbReference>
<dbReference type="PANTHER" id="PTHR22806:SF0">
    <property type="entry name" value="NUCLEOPORIN NUP37"/>
    <property type="match status" value="1"/>
</dbReference>
<keyword evidence="2" id="KW-1185">Reference proteome</keyword>
<name>A0AAE9WBI0_9SCHI</name>
<dbReference type="SUPFAM" id="SSF50978">
    <property type="entry name" value="WD40 repeat-like"/>
    <property type="match status" value="1"/>
</dbReference>
<dbReference type="AlphaFoldDB" id="A0AAE9WBI0"/>
<dbReference type="Proteomes" id="UP001212411">
    <property type="component" value="Chromosome 2"/>
</dbReference>